<dbReference type="EMBL" id="BMMZ01000010">
    <property type="protein sequence ID" value="GGL74342.1"/>
    <property type="molecule type" value="Genomic_DNA"/>
</dbReference>
<dbReference type="Proteomes" id="UP000613840">
    <property type="component" value="Unassembled WGS sequence"/>
</dbReference>
<dbReference type="Pfam" id="PF01844">
    <property type="entry name" value="HNH"/>
    <property type="match status" value="1"/>
</dbReference>
<dbReference type="CDD" id="cd00085">
    <property type="entry name" value="HNHc"/>
    <property type="match status" value="1"/>
</dbReference>
<dbReference type="InterPro" id="IPR002711">
    <property type="entry name" value="HNH"/>
</dbReference>
<dbReference type="InterPro" id="IPR003615">
    <property type="entry name" value="HNH_nuc"/>
</dbReference>
<protein>
    <recommendedName>
        <fullName evidence="1">HNH domain-containing protein</fullName>
    </recommendedName>
</protein>
<dbReference type="Gene3D" id="1.10.30.50">
    <property type="match status" value="1"/>
</dbReference>
<dbReference type="RefSeq" id="WP_188896745.1">
    <property type="nucleotide sequence ID" value="NZ_BMMZ01000010.1"/>
</dbReference>
<reference evidence="2" key="2">
    <citation type="submission" date="2020-09" db="EMBL/GenBank/DDBJ databases">
        <authorList>
            <person name="Sun Q."/>
            <person name="Zhou Y."/>
        </authorList>
    </citation>
    <scope>NUCLEOTIDE SEQUENCE</scope>
    <source>
        <strain evidence="2">CGMCC 4.7306</strain>
    </source>
</reference>
<name>A0A917W7I6_9ACTN</name>
<feature type="domain" description="HNH" evidence="1">
    <location>
        <begin position="96"/>
        <end position="138"/>
    </location>
</feature>
<evidence type="ECO:0000313" key="2">
    <source>
        <dbReference type="EMBL" id="GGL74342.1"/>
    </source>
</evidence>
<sequence>MYNANAPSADPLDDYDYVADHREAAAKARLGVLKTDVAKAYGRYVSHAGNGRTLSAANFKATDRVILRENYRKLDKNASCDRIRNEILESTKWGRCPYCRLEEATTLDHILEKEDYPEFSILRLNLAPVCSRCNTLKQTNKGLVAGHERLHLYFSGYPMEEFLVSRPVLRASSVAFKFFLRAPSGIDPWWWDAIEAHFVSLDLAGRYERRAQVEMQDRRDEMLRVHAASGGSGVQRFLQSNAQSISANWSREDWLSALLIGAAGDTIFCNMGVHRL</sequence>
<dbReference type="GO" id="GO:0003676">
    <property type="term" value="F:nucleic acid binding"/>
    <property type="evidence" value="ECO:0007669"/>
    <property type="project" value="InterPro"/>
</dbReference>
<evidence type="ECO:0000313" key="3">
    <source>
        <dbReference type="Proteomes" id="UP000613840"/>
    </source>
</evidence>
<gene>
    <name evidence="2" type="ORF">GCM10011575_35770</name>
</gene>
<reference evidence="2" key="1">
    <citation type="journal article" date="2014" name="Int. J. Syst. Evol. Microbiol.">
        <title>Complete genome sequence of Corynebacterium casei LMG S-19264T (=DSM 44701T), isolated from a smear-ripened cheese.</title>
        <authorList>
            <consortium name="US DOE Joint Genome Institute (JGI-PGF)"/>
            <person name="Walter F."/>
            <person name="Albersmeier A."/>
            <person name="Kalinowski J."/>
            <person name="Ruckert C."/>
        </authorList>
    </citation>
    <scope>NUCLEOTIDE SEQUENCE</scope>
    <source>
        <strain evidence="2">CGMCC 4.7306</strain>
    </source>
</reference>
<dbReference type="GO" id="GO:0008270">
    <property type="term" value="F:zinc ion binding"/>
    <property type="evidence" value="ECO:0007669"/>
    <property type="project" value="InterPro"/>
</dbReference>
<organism evidence="2 3">
    <name type="scientific">Microlunatus endophyticus</name>
    <dbReference type="NCBI Taxonomy" id="1716077"/>
    <lineage>
        <taxon>Bacteria</taxon>
        <taxon>Bacillati</taxon>
        <taxon>Actinomycetota</taxon>
        <taxon>Actinomycetes</taxon>
        <taxon>Propionibacteriales</taxon>
        <taxon>Propionibacteriaceae</taxon>
        <taxon>Microlunatus</taxon>
    </lineage>
</organism>
<accession>A0A917W7I6</accession>
<dbReference type="GO" id="GO:0004519">
    <property type="term" value="F:endonuclease activity"/>
    <property type="evidence" value="ECO:0007669"/>
    <property type="project" value="InterPro"/>
</dbReference>
<proteinExistence type="predicted"/>
<evidence type="ECO:0000259" key="1">
    <source>
        <dbReference type="Pfam" id="PF01844"/>
    </source>
</evidence>
<comment type="caution">
    <text evidence="2">The sequence shown here is derived from an EMBL/GenBank/DDBJ whole genome shotgun (WGS) entry which is preliminary data.</text>
</comment>
<keyword evidence="3" id="KW-1185">Reference proteome</keyword>
<dbReference type="AlphaFoldDB" id="A0A917W7I6"/>